<evidence type="ECO:0000256" key="1">
    <source>
        <dbReference type="ARBA" id="ARBA00022801"/>
    </source>
</evidence>
<dbReference type="InterPro" id="IPR050272">
    <property type="entry name" value="Isochorismatase-like_hydrls"/>
</dbReference>
<dbReference type="Pfam" id="PF00857">
    <property type="entry name" value="Isochorismatase"/>
    <property type="match status" value="1"/>
</dbReference>
<dbReference type="PANTHER" id="PTHR43540:SF9">
    <property type="entry name" value="FAMILY HYDROLASE, PUTATIVE (AFU_ORTHOLOGUE AFUA_2G08700)-RELATED"/>
    <property type="match status" value="1"/>
</dbReference>
<evidence type="ECO:0000259" key="2">
    <source>
        <dbReference type="Pfam" id="PF00857"/>
    </source>
</evidence>
<keyword evidence="4" id="KW-1185">Reference proteome</keyword>
<dbReference type="RefSeq" id="WP_323279871.1">
    <property type="nucleotide sequence ID" value="NZ_JAYGGQ010000011.1"/>
</dbReference>
<feature type="domain" description="Isochorismatase-like" evidence="2">
    <location>
        <begin position="22"/>
        <end position="205"/>
    </location>
</feature>
<dbReference type="Proteomes" id="UP001304769">
    <property type="component" value="Unassembled WGS sequence"/>
</dbReference>
<protein>
    <submittedName>
        <fullName evidence="3">Isochorismatase family cysteine hydrolase</fullName>
        <ecNumber evidence="3">3.-.-.-</ecNumber>
    </submittedName>
</protein>
<dbReference type="EMBL" id="JAYGGQ010000011">
    <property type="protein sequence ID" value="MEA5455983.1"/>
    <property type="molecule type" value="Genomic_DNA"/>
</dbReference>
<dbReference type="InterPro" id="IPR000868">
    <property type="entry name" value="Isochorismatase-like_dom"/>
</dbReference>
<comment type="caution">
    <text evidence="3">The sequence shown here is derived from an EMBL/GenBank/DDBJ whole genome shotgun (WGS) entry which is preliminary data.</text>
</comment>
<proteinExistence type="predicted"/>
<organism evidence="3 4">
    <name type="scientific">Sinomonas terricola</name>
    <dbReference type="NCBI Taxonomy" id="3110330"/>
    <lineage>
        <taxon>Bacteria</taxon>
        <taxon>Bacillati</taxon>
        <taxon>Actinomycetota</taxon>
        <taxon>Actinomycetes</taxon>
        <taxon>Micrococcales</taxon>
        <taxon>Micrococcaceae</taxon>
        <taxon>Sinomonas</taxon>
    </lineage>
</organism>
<gene>
    <name evidence="3" type="ORF">SPF06_14705</name>
</gene>
<dbReference type="InterPro" id="IPR036380">
    <property type="entry name" value="Isochorismatase-like_sf"/>
</dbReference>
<dbReference type="GO" id="GO:0016787">
    <property type="term" value="F:hydrolase activity"/>
    <property type="evidence" value="ECO:0007669"/>
    <property type="project" value="UniProtKB-KW"/>
</dbReference>
<dbReference type="SUPFAM" id="SSF52499">
    <property type="entry name" value="Isochorismatase-like hydrolases"/>
    <property type="match status" value="1"/>
</dbReference>
<dbReference type="Gene3D" id="3.40.50.850">
    <property type="entry name" value="Isochorismatase-like"/>
    <property type="match status" value="1"/>
</dbReference>
<keyword evidence="1 3" id="KW-0378">Hydrolase</keyword>
<dbReference type="CDD" id="cd00431">
    <property type="entry name" value="cysteine_hydrolases"/>
    <property type="match status" value="1"/>
</dbReference>
<name>A0ABU5T8H7_9MICC</name>
<evidence type="ECO:0000313" key="3">
    <source>
        <dbReference type="EMBL" id="MEA5455983.1"/>
    </source>
</evidence>
<sequence>MIELCGKLVRDTLDELLDPATTALVVIDMQKGAVFPGGAIGDSGHDLSMMPRVREQCRAAIDAARRNGVPVFHIRVENLPDGASSPAAWLRALYTASNGRPIDLGKLSVKGDPATEFCDECLPLDGEPVITKRRPSAFVATELALLLRSQGIESVALVGVSTGGCVEATLRDAVHHDFYAVLLEDAVGAYDTTVHDAALTVMRARHDICSVAEAAAVWDAARGA</sequence>
<dbReference type="PANTHER" id="PTHR43540">
    <property type="entry name" value="PEROXYUREIDOACRYLATE/UREIDOACRYLATE AMIDOHYDROLASE-RELATED"/>
    <property type="match status" value="1"/>
</dbReference>
<evidence type="ECO:0000313" key="4">
    <source>
        <dbReference type="Proteomes" id="UP001304769"/>
    </source>
</evidence>
<reference evidence="3 4" key="1">
    <citation type="submission" date="2023-12" db="EMBL/GenBank/DDBJ databases">
        <title>Sinomonas terricola sp. nov, isolated from litchi orchard soil in Guangdong, PR China.</title>
        <authorList>
            <person name="Jiaxin W."/>
            <person name="Yang Z."/>
            <person name="Honghui Z."/>
        </authorList>
    </citation>
    <scope>NUCLEOTIDE SEQUENCE [LARGE SCALE GENOMIC DNA]</scope>
    <source>
        <strain evidence="3 4">JGH33</strain>
    </source>
</reference>
<dbReference type="EC" id="3.-.-.-" evidence="3"/>
<accession>A0ABU5T8H7</accession>